<dbReference type="EMBL" id="CP017754">
    <property type="protein sequence ID" value="AOZ06019.1"/>
    <property type="molecule type" value="Genomic_DNA"/>
</dbReference>
<keyword evidence="3" id="KW-1185">Reference proteome</keyword>
<feature type="compositionally biased region" description="Low complexity" evidence="1">
    <location>
        <begin position="44"/>
        <end position="55"/>
    </location>
</feature>
<dbReference type="Proteomes" id="UP000177515">
    <property type="component" value="Chromosome 1"/>
</dbReference>
<proteinExistence type="predicted"/>
<gene>
    <name evidence="2" type="ORF">BKK80_09385</name>
</gene>
<evidence type="ECO:0000313" key="2">
    <source>
        <dbReference type="EMBL" id="AOZ06019.1"/>
    </source>
</evidence>
<name>A0ABM6F3M1_9BURK</name>
<protein>
    <submittedName>
        <fullName evidence="2">Uncharacterized protein</fullName>
    </submittedName>
</protein>
<sequence length="62" mass="6163">MASLCNHAHGAGGAVDRGDIANDAVDGWAGADGEEMHASVCPQSVPSSSRVASSPGDRMPAK</sequence>
<evidence type="ECO:0000313" key="3">
    <source>
        <dbReference type="Proteomes" id="UP000177515"/>
    </source>
</evidence>
<evidence type="ECO:0000256" key="1">
    <source>
        <dbReference type="SAM" id="MobiDB-lite"/>
    </source>
</evidence>
<organism evidence="2 3">
    <name type="scientific">Cupriavidus malaysiensis</name>
    <dbReference type="NCBI Taxonomy" id="367825"/>
    <lineage>
        <taxon>Bacteria</taxon>
        <taxon>Pseudomonadati</taxon>
        <taxon>Pseudomonadota</taxon>
        <taxon>Betaproteobacteria</taxon>
        <taxon>Burkholderiales</taxon>
        <taxon>Burkholderiaceae</taxon>
        <taxon>Cupriavidus</taxon>
    </lineage>
</organism>
<reference evidence="2 3" key="1">
    <citation type="submission" date="2016-10" db="EMBL/GenBank/DDBJ databases">
        <title>Complete genome sequences of three Cupriavidus strains isolated from various Malaysian environments.</title>
        <authorList>
            <person name="Abdullah A.A.-A."/>
            <person name="Shafie N.A.H."/>
            <person name="Lau N.S."/>
        </authorList>
    </citation>
    <scope>NUCLEOTIDE SEQUENCE [LARGE SCALE GENOMIC DNA]</scope>
    <source>
        <strain evidence="2 3">USMAA1020</strain>
    </source>
</reference>
<accession>A0ABM6F3M1</accession>
<feature type="region of interest" description="Disordered" evidence="1">
    <location>
        <begin position="1"/>
        <end position="62"/>
    </location>
</feature>